<name>A0A9Q1BNB6_HOLLE</name>
<reference evidence="1" key="1">
    <citation type="submission" date="2021-10" db="EMBL/GenBank/DDBJ databases">
        <title>Tropical sea cucumber genome reveals ecological adaptation and Cuvierian tubules defense mechanism.</title>
        <authorList>
            <person name="Chen T."/>
        </authorList>
    </citation>
    <scope>NUCLEOTIDE SEQUENCE</scope>
    <source>
        <strain evidence="1">Nanhai2018</strain>
        <tissue evidence="1">Muscle</tissue>
    </source>
</reference>
<evidence type="ECO:0000313" key="1">
    <source>
        <dbReference type="EMBL" id="KAJ8029837.1"/>
    </source>
</evidence>
<protein>
    <submittedName>
        <fullName evidence="1">Uncharacterized protein</fullName>
    </submittedName>
</protein>
<keyword evidence="2" id="KW-1185">Reference proteome</keyword>
<comment type="caution">
    <text evidence="1">The sequence shown here is derived from an EMBL/GenBank/DDBJ whole genome shotgun (WGS) entry which is preliminary data.</text>
</comment>
<sequence>MATDETYMACDYTKYGLDVYDVNCDLGQRVHEDISAFRDQRTNVSYDSSPGVKRKSKKLAALSSFIKSQHDPSLFNKQLSFRRHVQ</sequence>
<proteinExistence type="predicted"/>
<dbReference type="Proteomes" id="UP001152320">
    <property type="component" value="Chromosome 14"/>
</dbReference>
<dbReference type="EMBL" id="JAIZAY010000014">
    <property type="protein sequence ID" value="KAJ8029837.1"/>
    <property type="molecule type" value="Genomic_DNA"/>
</dbReference>
<dbReference type="AlphaFoldDB" id="A0A9Q1BNB6"/>
<evidence type="ECO:0000313" key="2">
    <source>
        <dbReference type="Proteomes" id="UP001152320"/>
    </source>
</evidence>
<organism evidence="1 2">
    <name type="scientific">Holothuria leucospilota</name>
    <name type="common">Black long sea cucumber</name>
    <name type="synonym">Mertensiothuria leucospilota</name>
    <dbReference type="NCBI Taxonomy" id="206669"/>
    <lineage>
        <taxon>Eukaryota</taxon>
        <taxon>Metazoa</taxon>
        <taxon>Echinodermata</taxon>
        <taxon>Eleutherozoa</taxon>
        <taxon>Echinozoa</taxon>
        <taxon>Holothuroidea</taxon>
        <taxon>Aspidochirotacea</taxon>
        <taxon>Aspidochirotida</taxon>
        <taxon>Holothuriidae</taxon>
        <taxon>Holothuria</taxon>
    </lineage>
</organism>
<gene>
    <name evidence="1" type="ORF">HOLleu_29344</name>
</gene>
<accession>A0A9Q1BNB6</accession>